<reference evidence="2" key="1">
    <citation type="submission" date="2022-11" db="UniProtKB">
        <authorList>
            <consortium name="WormBaseParasite"/>
        </authorList>
    </citation>
    <scope>IDENTIFICATION</scope>
</reference>
<organism evidence="1 2">
    <name type="scientific">Romanomermis culicivorax</name>
    <name type="common">Nematode worm</name>
    <dbReference type="NCBI Taxonomy" id="13658"/>
    <lineage>
        <taxon>Eukaryota</taxon>
        <taxon>Metazoa</taxon>
        <taxon>Ecdysozoa</taxon>
        <taxon>Nematoda</taxon>
        <taxon>Enoplea</taxon>
        <taxon>Dorylaimia</taxon>
        <taxon>Mermithida</taxon>
        <taxon>Mermithoidea</taxon>
        <taxon>Mermithidae</taxon>
        <taxon>Romanomermis</taxon>
    </lineage>
</organism>
<protein>
    <submittedName>
        <fullName evidence="2">Uncharacterized protein</fullName>
    </submittedName>
</protein>
<accession>A0A915K3C1</accession>
<dbReference type="AlphaFoldDB" id="A0A915K3C1"/>
<dbReference type="Proteomes" id="UP000887565">
    <property type="component" value="Unplaced"/>
</dbReference>
<proteinExistence type="predicted"/>
<evidence type="ECO:0000313" key="1">
    <source>
        <dbReference type="Proteomes" id="UP000887565"/>
    </source>
</evidence>
<dbReference type="WBParaSite" id="nRc.2.0.1.t33201-RA">
    <property type="protein sequence ID" value="nRc.2.0.1.t33201-RA"/>
    <property type="gene ID" value="nRc.2.0.1.g33201"/>
</dbReference>
<evidence type="ECO:0000313" key="2">
    <source>
        <dbReference type="WBParaSite" id="nRc.2.0.1.t33201-RA"/>
    </source>
</evidence>
<name>A0A915K3C1_ROMCU</name>
<sequence>MRNTVPIDPKSIMTVRKLAPPIEGLNEKYTPTLFISAVSLRIIFASSSSSFVANGAGPSGIVPPLFRLCRGETTFLAPKPFIWCKFLIMDFLQPPVLTTA</sequence>
<keyword evidence="1" id="KW-1185">Reference proteome</keyword>